<dbReference type="PANTHER" id="PTHR24346">
    <property type="entry name" value="MAP/MICROTUBULE AFFINITY-REGULATING KINASE"/>
    <property type="match status" value="1"/>
</dbReference>
<keyword evidence="11" id="KW-0460">Magnesium</keyword>
<dbReference type="EnsemblMetazoa" id="XM_030977744">
    <property type="protein sequence ID" value="XP_030833604"/>
    <property type="gene ID" value="LOC593886"/>
</dbReference>
<comment type="catalytic activity">
    <reaction evidence="13">
        <text>L-seryl-[protein] + ATP = O-phospho-L-seryl-[protein] + ADP + H(+)</text>
        <dbReference type="Rhea" id="RHEA:17989"/>
        <dbReference type="Rhea" id="RHEA-COMP:9863"/>
        <dbReference type="Rhea" id="RHEA-COMP:11604"/>
        <dbReference type="ChEBI" id="CHEBI:15378"/>
        <dbReference type="ChEBI" id="CHEBI:29999"/>
        <dbReference type="ChEBI" id="CHEBI:30616"/>
        <dbReference type="ChEBI" id="CHEBI:83421"/>
        <dbReference type="ChEBI" id="CHEBI:456216"/>
        <dbReference type="EC" id="2.7.11.1"/>
    </reaction>
</comment>
<keyword evidence="6" id="KW-0808">Transferase</keyword>
<feature type="domain" description="UBA" evidence="16">
    <location>
        <begin position="226"/>
        <end position="266"/>
    </location>
</feature>
<dbReference type="InterPro" id="IPR008271">
    <property type="entry name" value="Ser/Thr_kinase_AS"/>
</dbReference>
<keyword evidence="7" id="KW-0479">Metal-binding</keyword>
<evidence type="ECO:0000256" key="7">
    <source>
        <dbReference type="ARBA" id="ARBA00022723"/>
    </source>
</evidence>
<keyword evidence="19" id="KW-1185">Reference proteome</keyword>
<name>A0A7M7NAU9_STRPU</name>
<keyword evidence="4" id="KW-0723">Serine/threonine-protein kinase</keyword>
<organism evidence="18 19">
    <name type="scientific">Strongylocentrotus purpuratus</name>
    <name type="common">Purple sea urchin</name>
    <dbReference type="NCBI Taxonomy" id="7668"/>
    <lineage>
        <taxon>Eukaryota</taxon>
        <taxon>Metazoa</taxon>
        <taxon>Echinodermata</taxon>
        <taxon>Eleutherozoa</taxon>
        <taxon>Echinozoa</taxon>
        <taxon>Echinoidea</taxon>
        <taxon>Euechinoidea</taxon>
        <taxon>Echinacea</taxon>
        <taxon>Camarodonta</taxon>
        <taxon>Echinidea</taxon>
        <taxon>Strongylocentrotidae</taxon>
        <taxon>Strongylocentrotus</taxon>
    </lineage>
</organism>
<dbReference type="InParanoid" id="A0A7M7NAU9"/>
<feature type="region of interest" description="Disordered" evidence="14">
    <location>
        <begin position="596"/>
        <end position="675"/>
    </location>
</feature>
<dbReference type="InterPro" id="IPR057380">
    <property type="entry name" value="UBA_SIK1/2/3"/>
</dbReference>
<dbReference type="GO" id="GO:0005524">
    <property type="term" value="F:ATP binding"/>
    <property type="evidence" value="ECO:0007669"/>
    <property type="project" value="UniProtKB-KW"/>
</dbReference>
<dbReference type="PROSITE" id="PS50011">
    <property type="entry name" value="PROTEIN_KINASE_DOM"/>
    <property type="match status" value="1"/>
</dbReference>
<evidence type="ECO:0000256" key="1">
    <source>
        <dbReference type="ARBA" id="ARBA00001946"/>
    </source>
</evidence>
<accession>A0A7M7NAU9</accession>
<evidence type="ECO:0000256" key="12">
    <source>
        <dbReference type="ARBA" id="ARBA00047899"/>
    </source>
</evidence>
<keyword evidence="10" id="KW-0067">ATP-binding</keyword>
<evidence type="ECO:0000256" key="11">
    <source>
        <dbReference type="ARBA" id="ARBA00022842"/>
    </source>
</evidence>
<dbReference type="InterPro" id="IPR028375">
    <property type="entry name" value="KA1/Ssp2_C"/>
</dbReference>
<dbReference type="InterPro" id="IPR015940">
    <property type="entry name" value="UBA"/>
</dbReference>
<dbReference type="Pfam" id="PF23312">
    <property type="entry name" value="UBA_SIK3"/>
    <property type="match status" value="1"/>
</dbReference>
<reference evidence="18" key="2">
    <citation type="submission" date="2021-01" db="UniProtKB">
        <authorList>
            <consortium name="EnsemblMetazoa"/>
        </authorList>
    </citation>
    <scope>IDENTIFICATION</scope>
</reference>
<dbReference type="InterPro" id="IPR011009">
    <property type="entry name" value="Kinase-like_dom_sf"/>
</dbReference>
<evidence type="ECO:0000256" key="13">
    <source>
        <dbReference type="ARBA" id="ARBA00048679"/>
    </source>
</evidence>
<feature type="compositionally biased region" description="Polar residues" evidence="14">
    <location>
        <begin position="736"/>
        <end position="748"/>
    </location>
</feature>
<evidence type="ECO:0000256" key="3">
    <source>
        <dbReference type="ARBA" id="ARBA00012513"/>
    </source>
</evidence>
<feature type="compositionally biased region" description="Low complexity" evidence="14">
    <location>
        <begin position="713"/>
        <end position="727"/>
    </location>
</feature>
<dbReference type="Proteomes" id="UP000007110">
    <property type="component" value="Unassembled WGS sequence"/>
</dbReference>
<evidence type="ECO:0000256" key="10">
    <source>
        <dbReference type="ARBA" id="ARBA00022840"/>
    </source>
</evidence>
<dbReference type="RefSeq" id="XP_030833604.1">
    <property type="nucleotide sequence ID" value="XM_030977744.1"/>
</dbReference>
<dbReference type="PROSITE" id="PS50030">
    <property type="entry name" value="UBA"/>
    <property type="match status" value="1"/>
</dbReference>
<dbReference type="PROSITE" id="PS00108">
    <property type="entry name" value="PROTEIN_KINASE_ST"/>
    <property type="match status" value="1"/>
</dbReference>
<dbReference type="Gene3D" id="3.30.310.80">
    <property type="entry name" value="Kinase associated domain 1, KA1"/>
    <property type="match status" value="1"/>
</dbReference>
<dbReference type="GO" id="GO:0000226">
    <property type="term" value="P:microtubule cytoskeleton organization"/>
    <property type="evidence" value="ECO:0000318"/>
    <property type="project" value="GO_Central"/>
</dbReference>
<evidence type="ECO:0000256" key="2">
    <source>
        <dbReference type="ARBA" id="ARBA00006234"/>
    </source>
</evidence>
<dbReference type="SUPFAM" id="SSF56112">
    <property type="entry name" value="Protein kinase-like (PK-like)"/>
    <property type="match status" value="1"/>
</dbReference>
<feature type="region of interest" description="Disordered" evidence="14">
    <location>
        <begin position="502"/>
        <end position="521"/>
    </location>
</feature>
<reference evidence="19" key="1">
    <citation type="submission" date="2015-02" db="EMBL/GenBank/DDBJ databases">
        <title>Genome sequencing for Strongylocentrotus purpuratus.</title>
        <authorList>
            <person name="Murali S."/>
            <person name="Liu Y."/>
            <person name="Vee V."/>
            <person name="English A."/>
            <person name="Wang M."/>
            <person name="Skinner E."/>
            <person name="Han Y."/>
            <person name="Muzny D.M."/>
            <person name="Worley K.C."/>
            <person name="Gibbs R.A."/>
        </authorList>
    </citation>
    <scope>NUCLEOTIDE SEQUENCE</scope>
</reference>
<dbReference type="EC" id="2.7.11.1" evidence="3"/>
<dbReference type="SMART" id="SM00220">
    <property type="entry name" value="S_TKc"/>
    <property type="match status" value="1"/>
</dbReference>
<evidence type="ECO:0000256" key="8">
    <source>
        <dbReference type="ARBA" id="ARBA00022741"/>
    </source>
</evidence>
<evidence type="ECO:0000313" key="18">
    <source>
        <dbReference type="EnsemblMetazoa" id="XP_030833604"/>
    </source>
</evidence>
<dbReference type="GeneID" id="593886"/>
<evidence type="ECO:0000313" key="19">
    <source>
        <dbReference type="Proteomes" id="UP000007110"/>
    </source>
</evidence>
<dbReference type="PANTHER" id="PTHR24346:SF42">
    <property type="entry name" value="SERINE_THREONINE-PROTEIN KINASE SIK3"/>
    <property type="match status" value="1"/>
</dbReference>
<dbReference type="GO" id="GO:0046872">
    <property type="term" value="F:metal ion binding"/>
    <property type="evidence" value="ECO:0007669"/>
    <property type="project" value="UniProtKB-KW"/>
</dbReference>
<keyword evidence="9" id="KW-0418">Kinase</keyword>
<dbReference type="CDD" id="cd14338">
    <property type="entry name" value="UBA_SIK"/>
    <property type="match status" value="1"/>
</dbReference>
<evidence type="ECO:0000256" key="4">
    <source>
        <dbReference type="ARBA" id="ARBA00022527"/>
    </source>
</evidence>
<dbReference type="PROSITE" id="PS50032">
    <property type="entry name" value="KA1"/>
    <property type="match status" value="1"/>
</dbReference>
<feature type="compositionally biased region" description="Basic and acidic residues" evidence="14">
    <location>
        <begin position="818"/>
        <end position="835"/>
    </location>
</feature>
<evidence type="ECO:0000259" key="16">
    <source>
        <dbReference type="PROSITE" id="PS50030"/>
    </source>
</evidence>
<dbReference type="AlphaFoldDB" id="A0A7M7NAU9"/>
<feature type="compositionally biased region" description="Polar residues" evidence="14">
    <location>
        <begin position="653"/>
        <end position="662"/>
    </location>
</feature>
<dbReference type="CDD" id="cd12121">
    <property type="entry name" value="MARK_C_like"/>
    <property type="match status" value="1"/>
</dbReference>
<comment type="similarity">
    <text evidence="2">Belongs to the protein kinase superfamily. CAMK Ser/Thr protein kinase family. SNF1 subfamily.</text>
</comment>
<evidence type="ECO:0000259" key="15">
    <source>
        <dbReference type="PROSITE" id="PS50011"/>
    </source>
</evidence>
<dbReference type="Pfam" id="PF00069">
    <property type="entry name" value="Pkinase"/>
    <property type="match status" value="1"/>
</dbReference>
<feature type="compositionally biased region" description="Acidic residues" evidence="14">
    <location>
        <begin position="508"/>
        <end position="521"/>
    </location>
</feature>
<dbReference type="KEGG" id="spu:593886"/>
<dbReference type="OrthoDB" id="10045473at2759"/>
<feature type="region of interest" description="Disordered" evidence="14">
    <location>
        <begin position="688"/>
        <end position="838"/>
    </location>
</feature>
<keyword evidence="8" id="KW-0547">Nucleotide-binding</keyword>
<evidence type="ECO:0000256" key="9">
    <source>
        <dbReference type="ARBA" id="ARBA00022777"/>
    </source>
</evidence>
<dbReference type="SUPFAM" id="SSF103243">
    <property type="entry name" value="KA1-like"/>
    <property type="match status" value="1"/>
</dbReference>
<dbReference type="InterPro" id="IPR001772">
    <property type="entry name" value="KA1_dom"/>
</dbReference>
<feature type="compositionally biased region" description="Low complexity" evidence="14">
    <location>
        <begin position="663"/>
        <end position="675"/>
    </location>
</feature>
<dbReference type="GO" id="GO:0035556">
    <property type="term" value="P:intracellular signal transduction"/>
    <property type="evidence" value="ECO:0000318"/>
    <property type="project" value="GO_Central"/>
</dbReference>
<comment type="catalytic activity">
    <reaction evidence="12">
        <text>L-threonyl-[protein] + ATP = O-phospho-L-threonyl-[protein] + ADP + H(+)</text>
        <dbReference type="Rhea" id="RHEA:46608"/>
        <dbReference type="Rhea" id="RHEA-COMP:11060"/>
        <dbReference type="Rhea" id="RHEA-COMP:11605"/>
        <dbReference type="ChEBI" id="CHEBI:15378"/>
        <dbReference type="ChEBI" id="CHEBI:30013"/>
        <dbReference type="ChEBI" id="CHEBI:30616"/>
        <dbReference type="ChEBI" id="CHEBI:61977"/>
        <dbReference type="ChEBI" id="CHEBI:456216"/>
        <dbReference type="EC" id="2.7.11.1"/>
    </reaction>
</comment>
<comment type="cofactor">
    <cofactor evidence="1">
        <name>Mg(2+)</name>
        <dbReference type="ChEBI" id="CHEBI:18420"/>
    </cofactor>
</comment>
<evidence type="ECO:0000256" key="5">
    <source>
        <dbReference type="ARBA" id="ARBA00022553"/>
    </source>
</evidence>
<dbReference type="FunCoup" id="A0A7M7NAU9">
    <property type="interactions" value="770"/>
</dbReference>
<feature type="domain" description="KA1" evidence="17">
    <location>
        <begin position="1167"/>
        <end position="1216"/>
    </location>
</feature>
<sequence>MKLLSHPHIIRLYQVMETDRYMYLVTEYASGGEIFDHLISHGKMTEREARQKFKQIVAAVHYCHKRGIVHRDLKAENLLLDANMNVKIADFGFSNFFEKDHLLKTWCGSPPYAAPELFEGREYNGPKADVWSLGVVLYVLVSGALPFDGKTLHNLRARVLSGQFRIPFFMSEGCEDLIRHMLILDASRRYTTDQVLNHRWTKGDGPDPVFDKMFAEHNVQSNQEEPVNELILQHMVSMGLKTEAIMQSITNQSYDENSAIYHLLLDKHRRHLKAAEESQSAAALYALALGEGVAAQRNLMLGDQMIPQVNVTNEDNQVIQSNDQLEEMDSDPEEPSPEALARYLQIRRNTVIPGDPSGHKVPAALRAKLPAPPQLAGMGLGGMGLGGGGEGDAHLAGLLGLPFGGAGAAYNINLPQNLPLLNTMPNQAEQQLTYKEQNLLKPPVLEATAGQSSFGRRASDGGANMYLNIQQFRKQLQTTVRTSQPGDIDATGQFGAETLQQRLSDTTMPEEDENSDGEPDEEAIRRYLDKGRCRHTIGPDVLTNNDMPLVSRPRHNRFLQPERSLHLFASTNARRASDGMPNLQYYQRERLERLAATGGGSSSSQKSSLKQLHKECQQLQKQFSSPIDARAQELQMQMQQHQHHLHKEKMQTGLLSHSPTGISSTSPHLSPVSSLRSDLPIADIQTQHLQQHLQRLQLQRQSDSPPSLRKLHSPGSRGSPPLSSSLPVHPEETGVESPTDTRFPTNPLDTMVGSPHSVCSQPEESVPSPVTAHSVHSHRGVEVHLNGPDRSNQGSGSLHGAGSLEHVGLNGPLLQEMEETRERRDSNQSLEREQRSSSIDAEQLMQAMAYQQLHMMQQNSNYTNQLGMAGSPDTVQHHLQQQQHPLQQGNPLQDFAHLAHRHLQHHTSPLSAGVPTEPLQIGMSPSMGIHPHLPNPYHPSATQAYLAAQANRELNEALQNAAPTSISNEVPGGGMSAVPFSQRYLLPAMIPSQLQQQAQEYEEAELHHQVLDNTTQNQEMHSISGFQGLFHLGFRGSQGQLRNHQRHHSAHATTGHVQTQLLQRTFRVPSGDLFNMANNNNSGMTAIGLVKLDYEGGVPPLIRQSMNMSCISLSDSSDLASEPSPIKHAKSFSMTTCKDLNEIVNEIRRTLDRRQPDLVYTNNENMFELQQYGVEMEMEVCRVPGLALNGLKLRKIAGDASQYKELCSEILQTMKL</sequence>
<protein>
    <recommendedName>
        <fullName evidence="3">non-specific serine/threonine protein kinase</fullName>
        <ecNumber evidence="3">2.7.11.1</ecNumber>
    </recommendedName>
</protein>
<dbReference type="Pfam" id="PF02149">
    <property type="entry name" value="KA1"/>
    <property type="match status" value="1"/>
</dbReference>
<evidence type="ECO:0000256" key="14">
    <source>
        <dbReference type="SAM" id="MobiDB-lite"/>
    </source>
</evidence>
<dbReference type="FunFam" id="1.10.510.10:FF:000156">
    <property type="entry name" value="Serine/threonine-protein kinase SIK3 homolog"/>
    <property type="match status" value="1"/>
</dbReference>
<dbReference type="GO" id="GO:0050321">
    <property type="term" value="F:tau-protein kinase activity"/>
    <property type="evidence" value="ECO:0000318"/>
    <property type="project" value="GO_Central"/>
</dbReference>
<dbReference type="Gene3D" id="1.10.510.10">
    <property type="entry name" value="Transferase(Phosphotransferase) domain 1"/>
    <property type="match status" value="1"/>
</dbReference>
<proteinExistence type="inferred from homology"/>
<evidence type="ECO:0000256" key="6">
    <source>
        <dbReference type="ARBA" id="ARBA00022679"/>
    </source>
</evidence>
<dbReference type="InterPro" id="IPR000719">
    <property type="entry name" value="Prot_kinase_dom"/>
</dbReference>
<dbReference type="GO" id="GO:0005737">
    <property type="term" value="C:cytoplasm"/>
    <property type="evidence" value="ECO:0000318"/>
    <property type="project" value="GO_Central"/>
</dbReference>
<evidence type="ECO:0000259" key="17">
    <source>
        <dbReference type="PROSITE" id="PS50032"/>
    </source>
</evidence>
<dbReference type="OMA" id="AMQYNEL"/>
<feature type="domain" description="Protein kinase" evidence="15">
    <location>
        <begin position="1"/>
        <end position="201"/>
    </location>
</feature>
<keyword evidence="5" id="KW-0597">Phosphoprotein</keyword>
<feature type="compositionally biased region" description="Low complexity" evidence="14">
    <location>
        <begin position="688"/>
        <end position="701"/>
    </location>
</feature>